<dbReference type="GO" id="GO:0000976">
    <property type="term" value="F:transcription cis-regulatory region binding"/>
    <property type="evidence" value="ECO:0007669"/>
    <property type="project" value="TreeGrafter"/>
</dbReference>
<dbReference type="InterPro" id="IPR036388">
    <property type="entry name" value="WH-like_DNA-bd_sf"/>
</dbReference>
<dbReference type="Pfam" id="PF00126">
    <property type="entry name" value="HTH_1"/>
    <property type="match status" value="1"/>
</dbReference>
<dbReference type="InterPro" id="IPR005119">
    <property type="entry name" value="LysR_subst-bd"/>
</dbReference>
<accession>A0A2T7UXU6</accession>
<gene>
    <name evidence="8" type="ORF">DDE23_02725</name>
</gene>
<name>A0A2T7UXU6_9RHOB</name>
<keyword evidence="4" id="KW-0804">Transcription</keyword>
<dbReference type="InterPro" id="IPR036390">
    <property type="entry name" value="WH_DNA-bd_sf"/>
</dbReference>
<dbReference type="PANTHER" id="PTHR30126:SF5">
    <property type="entry name" value="HTH-TYPE TRANSCRIPTIONAL ACTIVATOR CMPR"/>
    <property type="match status" value="1"/>
</dbReference>
<evidence type="ECO:0000256" key="4">
    <source>
        <dbReference type="ARBA" id="ARBA00023163"/>
    </source>
</evidence>
<feature type="domain" description="HTH lysR-type" evidence="7">
    <location>
        <begin position="7"/>
        <end position="64"/>
    </location>
</feature>
<evidence type="ECO:0000256" key="5">
    <source>
        <dbReference type="ARBA" id="ARBA00039279"/>
    </source>
</evidence>
<reference evidence="8 9" key="1">
    <citation type="journal article" date="2011" name="Syst. Appl. Microbiol.">
        <title>Defluviimonas denitrificans gen. nov., sp. nov., and Pararhodobacter aggregans gen. nov., sp. nov., non-phototrophic Rhodobacteraceae from the biofilter of a marine aquaculture.</title>
        <authorList>
            <person name="Foesel B.U."/>
            <person name="Drake H.L."/>
            <person name="Schramm A."/>
        </authorList>
    </citation>
    <scope>NUCLEOTIDE SEQUENCE [LARGE SCALE GENOMIC DNA]</scope>
    <source>
        <strain evidence="8 9">D1-19</strain>
    </source>
</reference>
<organism evidence="8 9">
    <name type="scientific">Pararhodobacter aggregans</name>
    <dbReference type="NCBI Taxonomy" id="404875"/>
    <lineage>
        <taxon>Bacteria</taxon>
        <taxon>Pseudomonadati</taxon>
        <taxon>Pseudomonadota</taxon>
        <taxon>Alphaproteobacteria</taxon>
        <taxon>Rhodobacterales</taxon>
        <taxon>Paracoccaceae</taxon>
        <taxon>Pararhodobacter</taxon>
    </lineage>
</organism>
<dbReference type="InterPro" id="IPR000847">
    <property type="entry name" value="LysR_HTH_N"/>
</dbReference>
<evidence type="ECO:0000313" key="9">
    <source>
        <dbReference type="Proteomes" id="UP000244810"/>
    </source>
</evidence>
<dbReference type="EMBL" id="QDDR01000001">
    <property type="protein sequence ID" value="PVE49613.1"/>
    <property type="molecule type" value="Genomic_DNA"/>
</dbReference>
<evidence type="ECO:0000256" key="2">
    <source>
        <dbReference type="ARBA" id="ARBA00023015"/>
    </source>
</evidence>
<keyword evidence="2" id="KW-0805">Transcription regulation</keyword>
<evidence type="ECO:0000256" key="1">
    <source>
        <dbReference type="ARBA" id="ARBA00009437"/>
    </source>
</evidence>
<dbReference type="PANTHER" id="PTHR30126">
    <property type="entry name" value="HTH-TYPE TRANSCRIPTIONAL REGULATOR"/>
    <property type="match status" value="1"/>
</dbReference>
<dbReference type="Gene3D" id="3.40.190.10">
    <property type="entry name" value="Periplasmic binding protein-like II"/>
    <property type="match status" value="2"/>
</dbReference>
<comment type="similarity">
    <text evidence="1">Belongs to the LysR transcriptional regulatory family.</text>
</comment>
<dbReference type="RefSeq" id="WP_107750221.1">
    <property type="nucleotide sequence ID" value="NZ_QBKF01000001.1"/>
</dbReference>
<dbReference type="GO" id="GO:0003700">
    <property type="term" value="F:DNA-binding transcription factor activity"/>
    <property type="evidence" value="ECO:0007669"/>
    <property type="project" value="InterPro"/>
</dbReference>
<proteinExistence type="inferred from homology"/>
<comment type="caution">
    <text evidence="8">The sequence shown here is derived from an EMBL/GenBank/DDBJ whole genome shotgun (WGS) entry which is preliminary data.</text>
</comment>
<dbReference type="Proteomes" id="UP000244810">
    <property type="component" value="Unassembled WGS sequence"/>
</dbReference>
<protein>
    <recommendedName>
        <fullName evidence="5">HTH-type transcriptional regulator CbbR</fullName>
    </recommendedName>
    <alternativeName>
        <fullName evidence="6">RuBisCO operon transcriptional regulator</fullName>
    </alternativeName>
</protein>
<dbReference type="OrthoDB" id="7840053at2"/>
<evidence type="ECO:0000256" key="3">
    <source>
        <dbReference type="ARBA" id="ARBA00023125"/>
    </source>
</evidence>
<dbReference type="AlphaFoldDB" id="A0A2T7UXU6"/>
<dbReference type="SUPFAM" id="SSF46785">
    <property type="entry name" value="Winged helix' DNA-binding domain"/>
    <property type="match status" value="1"/>
</dbReference>
<dbReference type="Gene3D" id="1.10.10.10">
    <property type="entry name" value="Winged helix-like DNA-binding domain superfamily/Winged helix DNA-binding domain"/>
    <property type="match status" value="1"/>
</dbReference>
<keyword evidence="9" id="KW-1185">Reference proteome</keyword>
<sequence>MARLDAVTLKQLRALIAVAEHRSLTEAAHAQHLSAPAIHSQIKGLEEAVGRPLLTRPADGAAFLPTPEGAAMLEAARRMMALLSQARDQIRALGAGHAGHVTLGTVSTAKYFAPHLVALLQRASPDIEIALRVANRGETLAELGRGEYDLAIMGRPPREYLQGAVPLGPHPHGVILPPGHPLAAAEGFDASRLMAETWLVREAGSGTRILMERFLDRTGEGPPARIVTMDSNETIKQAVIAGLGVAFLSLHTVVEELRAGRLTLLRGLGLPLMRHWYLIVPPQPSGVARRIADQIVGLNGAYFPDPPLSG</sequence>
<dbReference type="Pfam" id="PF03466">
    <property type="entry name" value="LysR_substrate"/>
    <property type="match status" value="1"/>
</dbReference>
<evidence type="ECO:0000259" key="7">
    <source>
        <dbReference type="PROSITE" id="PS50931"/>
    </source>
</evidence>
<evidence type="ECO:0000256" key="6">
    <source>
        <dbReference type="ARBA" id="ARBA00043141"/>
    </source>
</evidence>
<dbReference type="PROSITE" id="PS50931">
    <property type="entry name" value="HTH_LYSR"/>
    <property type="match status" value="1"/>
</dbReference>
<dbReference type="SUPFAM" id="SSF53850">
    <property type="entry name" value="Periplasmic binding protein-like II"/>
    <property type="match status" value="1"/>
</dbReference>
<evidence type="ECO:0000313" key="8">
    <source>
        <dbReference type="EMBL" id="PVE49613.1"/>
    </source>
</evidence>
<keyword evidence="3" id="KW-0238">DNA-binding</keyword>